<evidence type="ECO:0000313" key="5">
    <source>
        <dbReference type="EMBL" id="KAK4324165.1"/>
    </source>
</evidence>
<dbReference type="InterPro" id="IPR028002">
    <property type="entry name" value="Myb_DNA-bind_5"/>
</dbReference>
<dbReference type="EMBL" id="JAWZYT010000374">
    <property type="protein sequence ID" value="KAK4324165.1"/>
    <property type="molecule type" value="Genomic_DNA"/>
</dbReference>
<evidence type="ECO:0000256" key="3">
    <source>
        <dbReference type="ARBA" id="ARBA00025466"/>
    </source>
</evidence>
<comment type="function">
    <text evidence="3">Involved in transvection phenomena (= synapsis-dependent gene expression), where the synaptic pairing of chromosomes carrying genes with which zeste interacts influences the expression of these genes. Zeste binds to DNA and stimulates transcription from a nearby promoter.</text>
</comment>
<evidence type="ECO:0000259" key="4">
    <source>
        <dbReference type="Pfam" id="PF13873"/>
    </source>
</evidence>
<name>A0AAE1QC78_9EUCA</name>
<comment type="caution">
    <text evidence="5">The sequence shown here is derived from an EMBL/GenBank/DDBJ whole genome shotgun (WGS) entry which is preliminary data.</text>
</comment>
<sequence>MIFKKNTAWTEVTTIFNAGGYGPQRSQQQLKKIWENSKGKAKKDHAAYKREVMRTGGGTPPKKEDDETAKVLGIISGKLDDLGNDFDCGTRQMRVNSENGHSVVFSSIQRCY</sequence>
<dbReference type="PANTHER" id="PTHR21411:SF0">
    <property type="entry name" value="REGULATORY PROTEIN ZESTE"/>
    <property type="match status" value="1"/>
</dbReference>
<gene>
    <name evidence="5" type="ORF">Pmani_005168</name>
</gene>
<reference evidence="5" key="1">
    <citation type="submission" date="2023-11" db="EMBL/GenBank/DDBJ databases">
        <title>Genome assemblies of two species of porcelain crab, Petrolisthes cinctipes and Petrolisthes manimaculis (Anomura: Porcellanidae).</title>
        <authorList>
            <person name="Angst P."/>
        </authorList>
    </citation>
    <scope>NUCLEOTIDE SEQUENCE</scope>
    <source>
        <strain evidence="5">PB745_02</strain>
        <tissue evidence="5">Gill</tissue>
    </source>
</reference>
<evidence type="ECO:0000313" key="6">
    <source>
        <dbReference type="Proteomes" id="UP001292094"/>
    </source>
</evidence>
<evidence type="ECO:0000256" key="2">
    <source>
        <dbReference type="ARBA" id="ARBA00016807"/>
    </source>
</evidence>
<dbReference type="Proteomes" id="UP001292094">
    <property type="component" value="Unassembled WGS sequence"/>
</dbReference>
<feature type="domain" description="Myb/SANT-like DNA-binding" evidence="4">
    <location>
        <begin position="4"/>
        <end position="46"/>
    </location>
</feature>
<dbReference type="AlphaFoldDB" id="A0AAE1QC78"/>
<keyword evidence="6" id="KW-1185">Reference proteome</keyword>
<accession>A0AAE1QC78</accession>
<comment type="subunit">
    <text evidence="1">Self-associates forming complexes of several hundred monomers.</text>
</comment>
<protein>
    <recommendedName>
        <fullName evidence="2">Regulatory protein zeste</fullName>
    </recommendedName>
</protein>
<dbReference type="Pfam" id="PF13873">
    <property type="entry name" value="Myb_DNA-bind_5"/>
    <property type="match status" value="1"/>
</dbReference>
<organism evidence="5 6">
    <name type="scientific">Petrolisthes manimaculis</name>
    <dbReference type="NCBI Taxonomy" id="1843537"/>
    <lineage>
        <taxon>Eukaryota</taxon>
        <taxon>Metazoa</taxon>
        <taxon>Ecdysozoa</taxon>
        <taxon>Arthropoda</taxon>
        <taxon>Crustacea</taxon>
        <taxon>Multicrustacea</taxon>
        <taxon>Malacostraca</taxon>
        <taxon>Eumalacostraca</taxon>
        <taxon>Eucarida</taxon>
        <taxon>Decapoda</taxon>
        <taxon>Pleocyemata</taxon>
        <taxon>Anomura</taxon>
        <taxon>Galatheoidea</taxon>
        <taxon>Porcellanidae</taxon>
        <taxon>Petrolisthes</taxon>
    </lineage>
</organism>
<evidence type="ECO:0000256" key="1">
    <source>
        <dbReference type="ARBA" id="ARBA00011764"/>
    </source>
</evidence>
<dbReference type="PANTHER" id="PTHR21411">
    <property type="entry name" value="APONTIC"/>
    <property type="match status" value="1"/>
</dbReference>
<proteinExistence type="predicted"/>